<gene>
    <name evidence="2" type="primary">osmC</name>
    <name evidence="2" type="ORF">GCM10012280_27110</name>
</gene>
<evidence type="ECO:0000313" key="3">
    <source>
        <dbReference type="Proteomes" id="UP000641932"/>
    </source>
</evidence>
<dbReference type="EMBL" id="BMMS01000010">
    <property type="protein sequence ID" value="GGO87802.1"/>
    <property type="molecule type" value="Genomic_DNA"/>
</dbReference>
<evidence type="ECO:0000256" key="1">
    <source>
        <dbReference type="SAM" id="MobiDB-lite"/>
    </source>
</evidence>
<dbReference type="PANTHER" id="PTHR42830">
    <property type="entry name" value="OSMOTICALLY INDUCIBLE FAMILY PROTEIN"/>
    <property type="match status" value="1"/>
</dbReference>
<dbReference type="SUPFAM" id="SSF82784">
    <property type="entry name" value="OsmC-like"/>
    <property type="match status" value="1"/>
</dbReference>
<name>A0A918DY18_9ACTN</name>
<dbReference type="NCBIfam" id="TIGR03562">
    <property type="entry name" value="osmo_induc_OsmC"/>
    <property type="match status" value="1"/>
</dbReference>
<comment type="caution">
    <text evidence="2">The sequence shown here is derived from an EMBL/GenBank/DDBJ whole genome shotgun (WGS) entry which is preliminary data.</text>
</comment>
<dbReference type="AlphaFoldDB" id="A0A918DY18"/>
<accession>A0A918DY18</accession>
<feature type="compositionally biased region" description="Polar residues" evidence="1">
    <location>
        <begin position="1"/>
        <end position="13"/>
    </location>
</feature>
<dbReference type="InterPro" id="IPR015946">
    <property type="entry name" value="KH_dom-like_a/b"/>
</dbReference>
<dbReference type="Proteomes" id="UP000641932">
    <property type="component" value="Unassembled WGS sequence"/>
</dbReference>
<keyword evidence="3" id="KW-1185">Reference proteome</keyword>
<dbReference type="GO" id="GO:0004601">
    <property type="term" value="F:peroxidase activity"/>
    <property type="evidence" value="ECO:0007669"/>
    <property type="project" value="InterPro"/>
</dbReference>
<dbReference type="InterPro" id="IPR052707">
    <property type="entry name" value="OsmC_Ohr_Peroxiredoxin"/>
</dbReference>
<dbReference type="InterPro" id="IPR003718">
    <property type="entry name" value="OsmC/Ohr_fam"/>
</dbReference>
<feature type="region of interest" description="Disordered" evidence="1">
    <location>
        <begin position="1"/>
        <end position="21"/>
    </location>
</feature>
<reference evidence="2" key="2">
    <citation type="submission" date="2020-09" db="EMBL/GenBank/DDBJ databases">
        <authorList>
            <person name="Sun Q."/>
            <person name="Zhou Y."/>
        </authorList>
    </citation>
    <scope>NUCLEOTIDE SEQUENCE</scope>
    <source>
        <strain evidence="2">CGMCC 4.7201</strain>
    </source>
</reference>
<proteinExistence type="predicted"/>
<dbReference type="GO" id="GO:0006979">
    <property type="term" value="P:response to oxidative stress"/>
    <property type="evidence" value="ECO:0007669"/>
    <property type="project" value="InterPro"/>
</dbReference>
<dbReference type="Gene3D" id="3.30.300.20">
    <property type="match status" value="1"/>
</dbReference>
<protein>
    <submittedName>
        <fullName evidence="2">Peroxiredoxin</fullName>
    </submittedName>
</protein>
<evidence type="ECO:0000313" key="2">
    <source>
        <dbReference type="EMBL" id="GGO87802.1"/>
    </source>
</evidence>
<organism evidence="2 3">
    <name type="scientific">Wenjunlia tyrosinilytica</name>
    <dbReference type="NCBI Taxonomy" id="1544741"/>
    <lineage>
        <taxon>Bacteria</taxon>
        <taxon>Bacillati</taxon>
        <taxon>Actinomycetota</taxon>
        <taxon>Actinomycetes</taxon>
        <taxon>Kitasatosporales</taxon>
        <taxon>Streptomycetaceae</taxon>
        <taxon>Wenjunlia</taxon>
    </lineage>
</organism>
<dbReference type="PANTHER" id="PTHR42830:SF1">
    <property type="entry name" value="OSMOTICALLY INDUCIBLE FAMILY PROTEIN"/>
    <property type="match status" value="1"/>
</dbReference>
<reference evidence="2" key="1">
    <citation type="journal article" date="2014" name="Int. J. Syst. Evol. Microbiol.">
        <title>Complete genome sequence of Corynebacterium casei LMG S-19264T (=DSM 44701T), isolated from a smear-ripened cheese.</title>
        <authorList>
            <consortium name="US DOE Joint Genome Institute (JGI-PGF)"/>
            <person name="Walter F."/>
            <person name="Albersmeier A."/>
            <person name="Kalinowski J."/>
            <person name="Ruckert C."/>
        </authorList>
    </citation>
    <scope>NUCLEOTIDE SEQUENCE</scope>
    <source>
        <strain evidence="2">CGMCC 4.7201</strain>
    </source>
</reference>
<dbReference type="InterPro" id="IPR036102">
    <property type="entry name" value="OsmC/Ohrsf"/>
</dbReference>
<sequence>MGPMTTRTSSAQWQGGLKDGSGTVSLGSGSYDGPYSFNSRFESGDGTNPEELIAAAHAGCFSMALSNMLASAGHPPTSVKTDAAVQFGPVEGGFAITRIDLTTVGEVPGIDEAEFLKHAENAKAGCPVSKALAAVEITLSAKLA</sequence>
<dbReference type="InterPro" id="IPR019904">
    <property type="entry name" value="Peroxiredoxin_OsmC"/>
</dbReference>
<dbReference type="Pfam" id="PF02566">
    <property type="entry name" value="OsmC"/>
    <property type="match status" value="1"/>
</dbReference>